<gene>
    <name evidence="1" type="ORF">OGAPHI_001719</name>
</gene>
<comment type="caution">
    <text evidence="1">The sequence shown here is derived from an EMBL/GenBank/DDBJ whole genome shotgun (WGS) entry which is preliminary data.</text>
</comment>
<reference evidence="1" key="1">
    <citation type="journal article" date="2021" name="Open Biol.">
        <title>Shared evolutionary footprints suggest mitochondrial oxidative damage underlies multiple complex I losses in fungi.</title>
        <authorList>
            <person name="Schikora-Tamarit M.A."/>
            <person name="Marcet-Houben M."/>
            <person name="Nosek J."/>
            <person name="Gabaldon T."/>
        </authorList>
    </citation>
    <scope>NUCLEOTIDE SEQUENCE</scope>
    <source>
        <strain evidence="1">CBS6075</strain>
    </source>
</reference>
<sequence>MQDIGLAVEKIVDSVAAVRSHHRNPVFGLVQVGVESVFVDRDVQIHNVAVLQRSLVGYSVTNHLIHRSTQRFWIVVVVIRRWISSSFDGFLMDDLIDLISSNPWSDGSSGSIQNLSSQLVDDSHLLDLVLVKNPDVG</sequence>
<reference evidence="1" key="2">
    <citation type="submission" date="2021-01" db="EMBL/GenBank/DDBJ databases">
        <authorList>
            <person name="Schikora-Tamarit M.A."/>
        </authorList>
    </citation>
    <scope>NUCLEOTIDE SEQUENCE</scope>
    <source>
        <strain evidence="1">CBS6075</strain>
    </source>
</reference>
<dbReference type="GeneID" id="70233686"/>
<proteinExistence type="predicted"/>
<name>A0A9P8PA23_9ASCO</name>
<evidence type="ECO:0000313" key="1">
    <source>
        <dbReference type="EMBL" id="KAH3667965.1"/>
    </source>
</evidence>
<dbReference type="EMBL" id="JAEUBE010000158">
    <property type="protein sequence ID" value="KAH3667965.1"/>
    <property type="molecule type" value="Genomic_DNA"/>
</dbReference>
<dbReference type="AlphaFoldDB" id="A0A9P8PA23"/>
<dbReference type="Proteomes" id="UP000769157">
    <property type="component" value="Unassembled WGS sequence"/>
</dbReference>
<protein>
    <submittedName>
        <fullName evidence="1">Uncharacterized protein</fullName>
    </submittedName>
</protein>
<organism evidence="1 2">
    <name type="scientific">Ogataea philodendri</name>
    <dbReference type="NCBI Taxonomy" id="1378263"/>
    <lineage>
        <taxon>Eukaryota</taxon>
        <taxon>Fungi</taxon>
        <taxon>Dikarya</taxon>
        <taxon>Ascomycota</taxon>
        <taxon>Saccharomycotina</taxon>
        <taxon>Pichiomycetes</taxon>
        <taxon>Pichiales</taxon>
        <taxon>Pichiaceae</taxon>
        <taxon>Ogataea</taxon>
    </lineage>
</organism>
<dbReference type="RefSeq" id="XP_046062379.1">
    <property type="nucleotide sequence ID" value="XM_046202511.1"/>
</dbReference>
<accession>A0A9P8PA23</accession>
<evidence type="ECO:0000313" key="2">
    <source>
        <dbReference type="Proteomes" id="UP000769157"/>
    </source>
</evidence>
<keyword evidence="2" id="KW-1185">Reference proteome</keyword>